<organism evidence="10 11">
    <name type="scientific">Vitis vinifera</name>
    <name type="common">Grape</name>
    <dbReference type="NCBI Taxonomy" id="29760"/>
    <lineage>
        <taxon>Eukaryota</taxon>
        <taxon>Viridiplantae</taxon>
        <taxon>Streptophyta</taxon>
        <taxon>Embryophyta</taxon>
        <taxon>Tracheophyta</taxon>
        <taxon>Spermatophyta</taxon>
        <taxon>Magnoliopsida</taxon>
        <taxon>eudicotyledons</taxon>
        <taxon>Gunneridae</taxon>
        <taxon>Pentapetalae</taxon>
        <taxon>rosids</taxon>
        <taxon>Vitales</taxon>
        <taxon>Vitaceae</taxon>
        <taxon>Viteae</taxon>
        <taxon>Vitis</taxon>
    </lineage>
</organism>
<dbReference type="Pfam" id="PF00664">
    <property type="entry name" value="ABC_membrane"/>
    <property type="match status" value="1"/>
</dbReference>
<protein>
    <submittedName>
        <fullName evidence="10">ABC transporter B family member 15</fullName>
    </submittedName>
</protein>
<comment type="similarity">
    <text evidence="1">Belongs to the ABC transporter superfamily. ABCB family. Multidrug resistance exporter (TC 3.A.1.201) subfamily.</text>
</comment>
<evidence type="ECO:0000256" key="7">
    <source>
        <dbReference type="ARBA" id="ARBA00023180"/>
    </source>
</evidence>
<evidence type="ECO:0000256" key="5">
    <source>
        <dbReference type="ARBA" id="ARBA00022989"/>
    </source>
</evidence>
<sequence>MAGREMVGRKKSHGSVRSIFMHADAADLWLMAFGFLGALGDGFSMPVVLYVTSEIMNNIGSSSTSAADAFVDKINEGYCWSRTAERQATRMRARYLKAVLRQDVGYFDSHVTSTAEVISHHQHLQRYSRDSRCEKKTDIIDPIAKAYTG</sequence>
<evidence type="ECO:0000256" key="2">
    <source>
        <dbReference type="ARBA" id="ARBA00022448"/>
    </source>
</evidence>
<keyword evidence="6 8" id="KW-0472">Membrane</keyword>
<dbReference type="GO" id="GO:0140359">
    <property type="term" value="F:ABC-type transporter activity"/>
    <property type="evidence" value="ECO:0007669"/>
    <property type="project" value="InterPro"/>
</dbReference>
<dbReference type="PANTHER" id="PTHR45136">
    <property type="entry name" value="ABC TRANSPORTER DOMAIN-CONTAINING PROTEIN"/>
    <property type="match status" value="1"/>
</dbReference>
<keyword evidence="5 8" id="KW-1133">Transmembrane helix</keyword>
<evidence type="ECO:0000256" key="4">
    <source>
        <dbReference type="ARBA" id="ARBA00022737"/>
    </source>
</evidence>
<proteinExistence type="inferred from homology"/>
<feature type="domain" description="ABC transmembrane type-1" evidence="9">
    <location>
        <begin position="78"/>
        <end position="119"/>
    </location>
</feature>
<dbReference type="EMBL" id="QGNW01002183">
    <property type="protein sequence ID" value="RVW23955.1"/>
    <property type="molecule type" value="Genomic_DNA"/>
</dbReference>
<evidence type="ECO:0000256" key="6">
    <source>
        <dbReference type="ARBA" id="ARBA00023136"/>
    </source>
</evidence>
<evidence type="ECO:0000256" key="1">
    <source>
        <dbReference type="ARBA" id="ARBA00007577"/>
    </source>
</evidence>
<evidence type="ECO:0000313" key="10">
    <source>
        <dbReference type="EMBL" id="RVW23955.1"/>
    </source>
</evidence>
<dbReference type="GO" id="GO:0005524">
    <property type="term" value="F:ATP binding"/>
    <property type="evidence" value="ECO:0007669"/>
    <property type="project" value="InterPro"/>
</dbReference>
<dbReference type="Proteomes" id="UP000288805">
    <property type="component" value="Unassembled WGS sequence"/>
</dbReference>
<name>A0A438CL82_VITVI</name>
<keyword evidence="4" id="KW-0677">Repeat</keyword>
<keyword evidence="7" id="KW-0325">Glycoprotein</keyword>
<dbReference type="InterPro" id="IPR011527">
    <property type="entry name" value="ABC1_TM_dom"/>
</dbReference>
<feature type="transmembrane region" description="Helical" evidence="8">
    <location>
        <begin position="28"/>
        <end position="51"/>
    </location>
</feature>
<reference evidence="10 11" key="1">
    <citation type="journal article" date="2018" name="PLoS Genet.">
        <title>Population sequencing reveals clonal diversity and ancestral inbreeding in the grapevine cultivar Chardonnay.</title>
        <authorList>
            <person name="Roach M.J."/>
            <person name="Johnson D.L."/>
            <person name="Bohlmann J."/>
            <person name="van Vuuren H.J."/>
            <person name="Jones S.J."/>
            <person name="Pretorius I.S."/>
            <person name="Schmidt S.A."/>
            <person name="Borneman A.R."/>
        </authorList>
    </citation>
    <scope>NUCLEOTIDE SEQUENCE [LARGE SCALE GENOMIC DNA]</scope>
    <source>
        <strain evidence="11">cv. Chardonnay</strain>
        <tissue evidence="10">Leaf</tissue>
    </source>
</reference>
<dbReference type="PROSITE" id="PS50929">
    <property type="entry name" value="ABC_TM1F"/>
    <property type="match status" value="1"/>
</dbReference>
<evidence type="ECO:0000259" key="9">
    <source>
        <dbReference type="PROSITE" id="PS50929"/>
    </source>
</evidence>
<evidence type="ECO:0000256" key="3">
    <source>
        <dbReference type="ARBA" id="ARBA00022692"/>
    </source>
</evidence>
<keyword evidence="3 8" id="KW-0812">Transmembrane</keyword>
<comment type="caution">
    <text evidence="10">The sequence shown here is derived from an EMBL/GenBank/DDBJ whole genome shotgun (WGS) entry which is preliminary data.</text>
</comment>
<dbReference type="SUPFAM" id="SSF90123">
    <property type="entry name" value="ABC transporter transmembrane region"/>
    <property type="match status" value="1"/>
</dbReference>
<evidence type="ECO:0000313" key="11">
    <source>
        <dbReference type="Proteomes" id="UP000288805"/>
    </source>
</evidence>
<dbReference type="GO" id="GO:0016020">
    <property type="term" value="C:membrane"/>
    <property type="evidence" value="ECO:0007669"/>
    <property type="project" value="InterPro"/>
</dbReference>
<dbReference type="Gene3D" id="1.20.1560.10">
    <property type="entry name" value="ABC transporter type 1, transmembrane domain"/>
    <property type="match status" value="1"/>
</dbReference>
<dbReference type="InterPro" id="IPR036640">
    <property type="entry name" value="ABC1_TM_sf"/>
</dbReference>
<dbReference type="AlphaFoldDB" id="A0A438CL82"/>
<evidence type="ECO:0000256" key="8">
    <source>
        <dbReference type="SAM" id="Phobius"/>
    </source>
</evidence>
<keyword evidence="2" id="KW-0813">Transport</keyword>
<dbReference type="PANTHER" id="PTHR45136:SF2">
    <property type="entry name" value="ABC TRANSPORTER DOMAIN-CONTAINING PROTEIN"/>
    <property type="match status" value="1"/>
</dbReference>
<accession>A0A438CL82</accession>
<gene>
    <name evidence="10" type="primary">ABCB15_15</name>
    <name evidence="10" type="ORF">CK203_082612</name>
</gene>